<keyword evidence="16" id="KW-1185">Reference proteome</keyword>
<comment type="similarity">
    <text evidence="10 11">Belongs to the TonB-dependent receptor family.</text>
</comment>
<feature type="chain" id="PRO_5042151850" evidence="12">
    <location>
        <begin position="22"/>
        <end position="725"/>
    </location>
</feature>
<dbReference type="Gene3D" id="2.40.170.20">
    <property type="entry name" value="TonB-dependent receptor, beta-barrel domain"/>
    <property type="match status" value="1"/>
</dbReference>
<keyword evidence="7 10" id="KW-0472">Membrane</keyword>
<dbReference type="Pfam" id="PF07715">
    <property type="entry name" value="Plug"/>
    <property type="match status" value="1"/>
</dbReference>
<evidence type="ECO:0000313" key="15">
    <source>
        <dbReference type="EMBL" id="MCW3787122.1"/>
    </source>
</evidence>
<dbReference type="GO" id="GO:0044718">
    <property type="term" value="P:siderophore transmembrane transport"/>
    <property type="evidence" value="ECO:0007669"/>
    <property type="project" value="TreeGrafter"/>
</dbReference>
<evidence type="ECO:0000256" key="5">
    <source>
        <dbReference type="ARBA" id="ARBA00022729"/>
    </source>
</evidence>
<evidence type="ECO:0000259" key="13">
    <source>
        <dbReference type="Pfam" id="PF00593"/>
    </source>
</evidence>
<organism evidence="15 16">
    <name type="scientific">Plebeiibacterium sediminum</name>
    <dbReference type="NCBI Taxonomy" id="2992112"/>
    <lineage>
        <taxon>Bacteria</taxon>
        <taxon>Pseudomonadati</taxon>
        <taxon>Bacteroidota</taxon>
        <taxon>Bacteroidia</taxon>
        <taxon>Marinilabiliales</taxon>
        <taxon>Marinilabiliaceae</taxon>
        <taxon>Plebeiibacterium</taxon>
    </lineage>
</organism>
<dbReference type="InterPro" id="IPR000531">
    <property type="entry name" value="Beta-barrel_TonB"/>
</dbReference>
<evidence type="ECO:0000256" key="2">
    <source>
        <dbReference type="ARBA" id="ARBA00022448"/>
    </source>
</evidence>
<feature type="domain" description="TonB-dependent receptor plug" evidence="14">
    <location>
        <begin position="122"/>
        <end position="225"/>
    </location>
</feature>
<dbReference type="SUPFAM" id="SSF49464">
    <property type="entry name" value="Carboxypeptidase regulatory domain-like"/>
    <property type="match status" value="1"/>
</dbReference>
<evidence type="ECO:0000256" key="3">
    <source>
        <dbReference type="ARBA" id="ARBA00022452"/>
    </source>
</evidence>
<proteinExistence type="inferred from homology"/>
<dbReference type="AlphaFoldDB" id="A0AAE3M5B9"/>
<evidence type="ECO:0000256" key="1">
    <source>
        <dbReference type="ARBA" id="ARBA00004571"/>
    </source>
</evidence>
<gene>
    <name evidence="15" type="ORF">OM075_11625</name>
</gene>
<keyword evidence="3 10" id="KW-1134">Transmembrane beta strand</keyword>
<dbReference type="InterPro" id="IPR036942">
    <property type="entry name" value="Beta-barrel_TonB_sf"/>
</dbReference>
<evidence type="ECO:0000256" key="4">
    <source>
        <dbReference type="ARBA" id="ARBA00022692"/>
    </source>
</evidence>
<feature type="domain" description="TonB-dependent receptor-like beta-barrel" evidence="13">
    <location>
        <begin position="301"/>
        <end position="693"/>
    </location>
</feature>
<sequence>MQKIGAALTFVMLCFTYIASAQTTIIKGKITQENTKGVLPGVNVYFAGTTIGSATNNNGDYQFKINKPGTYDLIVSYSGFKRIRETVTINAGDNVFDFEMTESDNKLGEVVVTGTGTPHHLKSAPVPTEIISKKTIESVGAPDFEHLMMTLSPSFDFNPGSMGSLMKLNGLGNDFILVLINGKRIYGDVGGNSDLNRINPDDIERIEIVKGASSLLYGTDAIAGVINIITKKSNQKVHVSNASRIRSFNTWQQNNALDLNIGKLSSRTSFTKKHSDGWQLSKNELDDEELIETEAQAQIEYDDYTISQHLDYDITKKLSVYAEGSYYEKDRFRPQSVGKYGYYFEDITLGAGVKYLINQKDFITLDYHNDHNKYYYRYNQEYKDYAKGDLSINNDQQLSNAQLKYIKSISKNNKLSLGADYLNEKMVSDRVIAGKADVNTYAFLAQDELKFFENLNIVAGARLVKHEEFGTAFIPKVSVLYRWNKINLRGTYGLGYKAPTLKELYYEYHKGSTVYMGNTDLDPQKSQYSSLGFEYNTQKTSFSVSAYRNDVDDLIDYKSEDLKPGDAEDGIKTRRKHYNIDETRSQGIDVLFNRVLGAGFSIGGGYSYVDAKDLSNDVKLEGVAENYGNIHLDYNYTADDYTFGASITGRFQDEKFYDDGNAKGYQLLNFSTRQKFTAIKNMNIELTAGIDNILDFVDDSPYGSHYGTLSPGRTFFMGVTINFSK</sequence>
<name>A0AAE3M5B9_9BACT</name>
<evidence type="ECO:0000256" key="7">
    <source>
        <dbReference type="ARBA" id="ARBA00023136"/>
    </source>
</evidence>
<keyword evidence="4 10" id="KW-0812">Transmembrane</keyword>
<dbReference type="InterPro" id="IPR039426">
    <property type="entry name" value="TonB-dep_rcpt-like"/>
</dbReference>
<comment type="caution">
    <text evidence="15">The sequence shown here is derived from an EMBL/GenBank/DDBJ whole genome shotgun (WGS) entry which is preliminary data.</text>
</comment>
<keyword evidence="6 11" id="KW-0798">TonB box</keyword>
<dbReference type="GO" id="GO:0015344">
    <property type="term" value="F:siderophore uptake transmembrane transporter activity"/>
    <property type="evidence" value="ECO:0007669"/>
    <property type="project" value="TreeGrafter"/>
</dbReference>
<dbReference type="Proteomes" id="UP001209229">
    <property type="component" value="Unassembled WGS sequence"/>
</dbReference>
<dbReference type="PROSITE" id="PS52016">
    <property type="entry name" value="TONB_DEPENDENT_REC_3"/>
    <property type="match status" value="1"/>
</dbReference>
<evidence type="ECO:0000313" key="16">
    <source>
        <dbReference type="Proteomes" id="UP001209229"/>
    </source>
</evidence>
<evidence type="ECO:0000259" key="14">
    <source>
        <dbReference type="Pfam" id="PF07715"/>
    </source>
</evidence>
<protein>
    <submittedName>
        <fullName evidence="15">TonB-dependent receptor</fullName>
    </submittedName>
</protein>
<dbReference type="Gene3D" id="2.170.130.10">
    <property type="entry name" value="TonB-dependent receptor, plug domain"/>
    <property type="match status" value="1"/>
</dbReference>
<dbReference type="PANTHER" id="PTHR30069:SF29">
    <property type="entry name" value="HEMOGLOBIN AND HEMOGLOBIN-HAPTOGLOBIN-BINDING PROTEIN 1-RELATED"/>
    <property type="match status" value="1"/>
</dbReference>
<dbReference type="Pfam" id="PF13715">
    <property type="entry name" value="CarbopepD_reg_2"/>
    <property type="match status" value="1"/>
</dbReference>
<dbReference type="Gene3D" id="2.60.40.1120">
    <property type="entry name" value="Carboxypeptidase-like, regulatory domain"/>
    <property type="match status" value="1"/>
</dbReference>
<evidence type="ECO:0000256" key="6">
    <source>
        <dbReference type="ARBA" id="ARBA00023077"/>
    </source>
</evidence>
<evidence type="ECO:0000256" key="9">
    <source>
        <dbReference type="ARBA" id="ARBA00023237"/>
    </source>
</evidence>
<dbReference type="PANTHER" id="PTHR30069">
    <property type="entry name" value="TONB-DEPENDENT OUTER MEMBRANE RECEPTOR"/>
    <property type="match status" value="1"/>
</dbReference>
<evidence type="ECO:0000256" key="10">
    <source>
        <dbReference type="PROSITE-ProRule" id="PRU01360"/>
    </source>
</evidence>
<evidence type="ECO:0000256" key="8">
    <source>
        <dbReference type="ARBA" id="ARBA00023170"/>
    </source>
</evidence>
<dbReference type="GO" id="GO:0009279">
    <property type="term" value="C:cell outer membrane"/>
    <property type="evidence" value="ECO:0007669"/>
    <property type="project" value="UniProtKB-SubCell"/>
</dbReference>
<dbReference type="InterPro" id="IPR037066">
    <property type="entry name" value="Plug_dom_sf"/>
</dbReference>
<keyword evidence="5 12" id="KW-0732">Signal</keyword>
<keyword evidence="2 10" id="KW-0813">Transport</keyword>
<dbReference type="InterPro" id="IPR008969">
    <property type="entry name" value="CarboxyPept-like_regulatory"/>
</dbReference>
<dbReference type="InterPro" id="IPR012910">
    <property type="entry name" value="Plug_dom"/>
</dbReference>
<dbReference type="CDD" id="cd01347">
    <property type="entry name" value="ligand_gated_channel"/>
    <property type="match status" value="1"/>
</dbReference>
<dbReference type="SUPFAM" id="SSF56935">
    <property type="entry name" value="Porins"/>
    <property type="match status" value="1"/>
</dbReference>
<keyword evidence="9 10" id="KW-0998">Cell outer membrane</keyword>
<evidence type="ECO:0000256" key="11">
    <source>
        <dbReference type="RuleBase" id="RU003357"/>
    </source>
</evidence>
<evidence type="ECO:0000256" key="12">
    <source>
        <dbReference type="SAM" id="SignalP"/>
    </source>
</evidence>
<comment type="subcellular location">
    <subcellularLocation>
        <location evidence="1 10">Cell outer membrane</location>
        <topology evidence="1 10">Multi-pass membrane protein</topology>
    </subcellularLocation>
</comment>
<accession>A0AAE3M5B9</accession>
<dbReference type="EMBL" id="JAPDPJ010000024">
    <property type="protein sequence ID" value="MCW3787122.1"/>
    <property type="molecule type" value="Genomic_DNA"/>
</dbReference>
<dbReference type="RefSeq" id="WP_301190687.1">
    <property type="nucleotide sequence ID" value="NZ_JAPDPJ010000024.1"/>
</dbReference>
<keyword evidence="8 15" id="KW-0675">Receptor</keyword>
<dbReference type="Pfam" id="PF00593">
    <property type="entry name" value="TonB_dep_Rec_b-barrel"/>
    <property type="match status" value="1"/>
</dbReference>
<feature type="signal peptide" evidence="12">
    <location>
        <begin position="1"/>
        <end position="21"/>
    </location>
</feature>
<reference evidence="15" key="1">
    <citation type="submission" date="2022-10" db="EMBL/GenBank/DDBJ databases">
        <authorList>
            <person name="Yu W.X."/>
        </authorList>
    </citation>
    <scope>NUCLEOTIDE SEQUENCE</scope>
    <source>
        <strain evidence="15">AAT</strain>
    </source>
</reference>